<sequence length="247" mass="27196">MTLRLTARYLFVFALALLVFTELHELAHLSVLGLVCGSFGPRDFNQWQSGPACAHPALGFLTSAAGPLFSYLMMWLGATALTSPDPKRRGLGFSLLFANLPFARLFTALLGGGDELTIIRTLWPDSPQLILYKALMILLVAALSGLPLWWAYRRLRNPRPWLWLLGFALGPMLFEFGYLFRLLNGVLKAGVLAQPWALGTPAFIWLHTALCAALLLTFRRYLPLIDAEAASAPRDVTRQVVASGVVG</sequence>
<reference evidence="2 3" key="1">
    <citation type="submission" date="2019-05" db="EMBL/GenBank/DDBJ databases">
        <title>Hymenobacter edaphi sp. nov., isolated from abandoned arsenic-contaminated farmland soil.</title>
        <authorList>
            <person name="Nie L."/>
        </authorList>
    </citation>
    <scope>NUCLEOTIDE SEQUENCE [LARGE SCALE GENOMIC DNA]</scope>
    <source>
        <strain evidence="2 3">1-3-3-8</strain>
    </source>
</reference>
<dbReference type="EMBL" id="VAJM01000003">
    <property type="protein sequence ID" value="TLM93942.1"/>
    <property type="molecule type" value="Genomic_DNA"/>
</dbReference>
<evidence type="ECO:0000256" key="1">
    <source>
        <dbReference type="SAM" id="Phobius"/>
    </source>
</evidence>
<feature type="transmembrane region" description="Helical" evidence="1">
    <location>
        <begin position="161"/>
        <end position="180"/>
    </location>
</feature>
<feature type="transmembrane region" description="Helical" evidence="1">
    <location>
        <begin position="57"/>
        <end position="78"/>
    </location>
</feature>
<keyword evidence="1" id="KW-0472">Membrane</keyword>
<feature type="transmembrane region" description="Helical" evidence="1">
    <location>
        <begin position="200"/>
        <end position="218"/>
    </location>
</feature>
<feature type="transmembrane region" description="Helical" evidence="1">
    <location>
        <begin position="90"/>
        <end position="110"/>
    </location>
</feature>
<evidence type="ECO:0000313" key="2">
    <source>
        <dbReference type="EMBL" id="TLM93942.1"/>
    </source>
</evidence>
<evidence type="ECO:0000313" key="3">
    <source>
        <dbReference type="Proteomes" id="UP000305517"/>
    </source>
</evidence>
<keyword evidence="1" id="KW-0812">Transmembrane</keyword>
<keyword evidence="3" id="KW-1185">Reference proteome</keyword>
<comment type="caution">
    <text evidence="2">The sequence shown here is derived from an EMBL/GenBank/DDBJ whole genome shotgun (WGS) entry which is preliminary data.</text>
</comment>
<name>A0A5R8WS30_9BACT</name>
<dbReference type="Proteomes" id="UP000305517">
    <property type="component" value="Unassembled WGS sequence"/>
</dbReference>
<gene>
    <name evidence="2" type="ORF">FDY95_07875</name>
</gene>
<proteinExistence type="predicted"/>
<keyword evidence="1" id="KW-1133">Transmembrane helix</keyword>
<dbReference type="RefSeq" id="WP_138076410.1">
    <property type="nucleotide sequence ID" value="NZ_VAJM01000003.1"/>
</dbReference>
<protein>
    <submittedName>
        <fullName evidence="2">Uncharacterized protein</fullName>
    </submittedName>
</protein>
<accession>A0A5R8WS30</accession>
<dbReference type="OrthoDB" id="667077at2"/>
<feature type="transmembrane region" description="Helical" evidence="1">
    <location>
        <begin position="130"/>
        <end position="149"/>
    </location>
</feature>
<dbReference type="AlphaFoldDB" id="A0A5R8WS30"/>
<organism evidence="2 3">
    <name type="scientific">Hymenobacter jeollabukensis</name>
    <dbReference type="NCBI Taxonomy" id="2025313"/>
    <lineage>
        <taxon>Bacteria</taxon>
        <taxon>Pseudomonadati</taxon>
        <taxon>Bacteroidota</taxon>
        <taxon>Cytophagia</taxon>
        <taxon>Cytophagales</taxon>
        <taxon>Hymenobacteraceae</taxon>
        <taxon>Hymenobacter</taxon>
    </lineage>
</organism>